<gene>
    <name evidence="2" type="ORF">AB5J54_39780</name>
</gene>
<name>A0AB39TCI3_9ACTN</name>
<evidence type="ECO:0000256" key="1">
    <source>
        <dbReference type="SAM" id="SignalP"/>
    </source>
</evidence>
<sequence length="211" mass="20467">MKKPIRKLAVVAGAASAAFALAVSPASAVASTVWTVSPSPASITAVNSGNIVLSVNGIAMTCTKSNGSGSGQSTTGNPATVGTINSIAFGASGTPCTSVLGPVTTVPATPWTIVAQDYTASTGVTKGYVGNVDATVTVGACVFRVTGKASSTYTNSTGALAVNSVSGELTVVSSSGCGSAVPVGAKPIFKGTYLFKVAGTSTIPTIVGSNP</sequence>
<accession>A0AB39TCI3</accession>
<feature type="chain" id="PRO_5044264761" description="Secreted protein" evidence="1">
    <location>
        <begin position="23"/>
        <end position="211"/>
    </location>
</feature>
<proteinExistence type="predicted"/>
<dbReference type="RefSeq" id="WP_369148876.1">
    <property type="nucleotide sequence ID" value="NZ_CP163444.1"/>
</dbReference>
<reference evidence="2" key="1">
    <citation type="submission" date="2024-07" db="EMBL/GenBank/DDBJ databases">
        <authorList>
            <person name="Yu S.T."/>
        </authorList>
    </citation>
    <scope>NUCLEOTIDE SEQUENCE</scope>
    <source>
        <strain evidence="2">R44</strain>
    </source>
</reference>
<dbReference type="AlphaFoldDB" id="A0AB39TCI3"/>
<keyword evidence="1" id="KW-0732">Signal</keyword>
<dbReference type="EMBL" id="CP163444">
    <property type="protein sequence ID" value="XDQ76283.1"/>
    <property type="molecule type" value="Genomic_DNA"/>
</dbReference>
<evidence type="ECO:0000313" key="2">
    <source>
        <dbReference type="EMBL" id="XDQ76283.1"/>
    </source>
</evidence>
<evidence type="ECO:0008006" key="3">
    <source>
        <dbReference type="Google" id="ProtNLM"/>
    </source>
</evidence>
<protein>
    <recommendedName>
        <fullName evidence="3">Secreted protein</fullName>
    </recommendedName>
</protein>
<organism evidence="2">
    <name type="scientific">Streptomyces sp. R44</name>
    <dbReference type="NCBI Taxonomy" id="3238633"/>
    <lineage>
        <taxon>Bacteria</taxon>
        <taxon>Bacillati</taxon>
        <taxon>Actinomycetota</taxon>
        <taxon>Actinomycetes</taxon>
        <taxon>Kitasatosporales</taxon>
        <taxon>Streptomycetaceae</taxon>
        <taxon>Streptomyces</taxon>
    </lineage>
</organism>
<feature type="signal peptide" evidence="1">
    <location>
        <begin position="1"/>
        <end position="22"/>
    </location>
</feature>